<comment type="caution">
    <text evidence="1">The sequence shown here is derived from an EMBL/GenBank/DDBJ whole genome shotgun (WGS) entry which is preliminary data.</text>
</comment>
<accession>A0ABD2C1L1</accession>
<name>A0ABD2C1L1_VESSQ</name>
<proteinExistence type="predicted"/>
<gene>
    <name evidence="1" type="ORF">V1478_001455</name>
</gene>
<evidence type="ECO:0000313" key="2">
    <source>
        <dbReference type="Proteomes" id="UP001607302"/>
    </source>
</evidence>
<evidence type="ECO:0000313" key="1">
    <source>
        <dbReference type="EMBL" id="KAL2738889.1"/>
    </source>
</evidence>
<organism evidence="1 2">
    <name type="scientific">Vespula squamosa</name>
    <name type="common">Southern yellow jacket</name>
    <name type="synonym">Wasp</name>
    <dbReference type="NCBI Taxonomy" id="30214"/>
    <lineage>
        <taxon>Eukaryota</taxon>
        <taxon>Metazoa</taxon>
        <taxon>Ecdysozoa</taxon>
        <taxon>Arthropoda</taxon>
        <taxon>Hexapoda</taxon>
        <taxon>Insecta</taxon>
        <taxon>Pterygota</taxon>
        <taxon>Neoptera</taxon>
        <taxon>Endopterygota</taxon>
        <taxon>Hymenoptera</taxon>
        <taxon>Apocrita</taxon>
        <taxon>Aculeata</taxon>
        <taxon>Vespoidea</taxon>
        <taxon>Vespidae</taxon>
        <taxon>Vespinae</taxon>
        <taxon>Vespula</taxon>
    </lineage>
</organism>
<protein>
    <submittedName>
        <fullName evidence="1">Uncharacterized protein</fullName>
    </submittedName>
</protein>
<dbReference type="Proteomes" id="UP001607302">
    <property type="component" value="Unassembled WGS sequence"/>
</dbReference>
<sequence>MEFLGESEERIDCSRAISRKKSINLLIVYDIIEVIKKTIFSAHMIKQKEQIVKVHGRVHIFLKHQQRQLVVVIIVVVVEVEIGTTCSASVHIAGVVRCTEEEDRIGQSGLSSVLRRSTPEGPGFKARLASLRPKAKLYSGSDDSPSVEDKRPIKGDPIVSTKRYYAYARRREATLRTTQASLSVSDLFTRWSSTSLVHTSLEQRPPQQSHV</sequence>
<keyword evidence="2" id="KW-1185">Reference proteome</keyword>
<dbReference type="EMBL" id="JAUDFV010000025">
    <property type="protein sequence ID" value="KAL2738889.1"/>
    <property type="molecule type" value="Genomic_DNA"/>
</dbReference>
<dbReference type="AlphaFoldDB" id="A0ABD2C1L1"/>
<reference evidence="1 2" key="1">
    <citation type="journal article" date="2024" name="Ann. Entomol. Soc. Am.">
        <title>Genomic analyses of the southern and eastern yellowjacket wasps (Hymenoptera: Vespidae) reveal evolutionary signatures of social life.</title>
        <authorList>
            <person name="Catto M.A."/>
            <person name="Caine P.B."/>
            <person name="Orr S.E."/>
            <person name="Hunt B.G."/>
            <person name="Goodisman M.A.D."/>
        </authorList>
    </citation>
    <scope>NUCLEOTIDE SEQUENCE [LARGE SCALE GENOMIC DNA]</scope>
    <source>
        <strain evidence="1">233</strain>
        <tissue evidence="1">Head and thorax</tissue>
    </source>
</reference>